<reference evidence="1" key="1">
    <citation type="journal article" date="2019" name="Sci. Rep.">
        <title>Draft genome of Tanacetum cinerariifolium, the natural source of mosquito coil.</title>
        <authorList>
            <person name="Yamashiro T."/>
            <person name="Shiraishi A."/>
            <person name="Satake H."/>
            <person name="Nakayama K."/>
        </authorList>
    </citation>
    <scope>NUCLEOTIDE SEQUENCE</scope>
</reference>
<protein>
    <submittedName>
        <fullName evidence="1">Uncharacterized protein</fullName>
    </submittedName>
</protein>
<proteinExistence type="predicted"/>
<gene>
    <name evidence="1" type="ORF">Tci_926285</name>
</gene>
<name>A0A699X902_TANCI</name>
<accession>A0A699X902</accession>
<organism evidence="1">
    <name type="scientific">Tanacetum cinerariifolium</name>
    <name type="common">Dalmatian daisy</name>
    <name type="synonym">Chrysanthemum cinerariifolium</name>
    <dbReference type="NCBI Taxonomy" id="118510"/>
    <lineage>
        <taxon>Eukaryota</taxon>
        <taxon>Viridiplantae</taxon>
        <taxon>Streptophyta</taxon>
        <taxon>Embryophyta</taxon>
        <taxon>Tracheophyta</taxon>
        <taxon>Spermatophyta</taxon>
        <taxon>Magnoliopsida</taxon>
        <taxon>eudicotyledons</taxon>
        <taxon>Gunneridae</taxon>
        <taxon>Pentapetalae</taxon>
        <taxon>asterids</taxon>
        <taxon>campanulids</taxon>
        <taxon>Asterales</taxon>
        <taxon>Asteraceae</taxon>
        <taxon>Asteroideae</taxon>
        <taxon>Anthemideae</taxon>
        <taxon>Anthemidinae</taxon>
        <taxon>Tanacetum</taxon>
    </lineage>
</organism>
<sequence>MRIGALRLPDFRIRVRRPEAVDS</sequence>
<feature type="non-terminal residue" evidence="1">
    <location>
        <position position="23"/>
    </location>
</feature>
<evidence type="ECO:0000313" key="1">
    <source>
        <dbReference type="EMBL" id="GFD54316.1"/>
    </source>
</evidence>
<comment type="caution">
    <text evidence="1">The sequence shown here is derived from an EMBL/GenBank/DDBJ whole genome shotgun (WGS) entry which is preliminary data.</text>
</comment>
<dbReference type="AlphaFoldDB" id="A0A699X902"/>
<dbReference type="EMBL" id="BKCJ011804520">
    <property type="protein sequence ID" value="GFD54316.1"/>
    <property type="molecule type" value="Genomic_DNA"/>
</dbReference>